<dbReference type="AlphaFoldDB" id="A0A1Q8QWD2"/>
<evidence type="ECO:0000259" key="6">
    <source>
        <dbReference type="Pfam" id="PF00329"/>
    </source>
</evidence>
<proteinExistence type="predicted"/>
<dbReference type="GO" id="GO:0051287">
    <property type="term" value="F:NAD binding"/>
    <property type="evidence" value="ECO:0007669"/>
    <property type="project" value="InterPro"/>
</dbReference>
<feature type="binding site" evidence="5">
    <location>
        <position position="526"/>
    </location>
    <ligand>
        <name>Ni(2+)</name>
        <dbReference type="ChEBI" id="CHEBI:49786"/>
    </ligand>
</feature>
<accession>A0A1Q8QWD2</accession>
<comment type="cofactor">
    <cofactor evidence="5">
        <name>Ni(2+)</name>
        <dbReference type="ChEBI" id="CHEBI:49786"/>
    </cofactor>
</comment>
<dbReference type="PROSITE" id="PS00542">
    <property type="entry name" value="COMPLEX1_30K"/>
    <property type="match status" value="1"/>
</dbReference>
<dbReference type="GO" id="GO:0016151">
    <property type="term" value="F:nickel cation binding"/>
    <property type="evidence" value="ECO:0007669"/>
    <property type="project" value="InterPro"/>
</dbReference>
<comment type="cofactor">
    <cofactor evidence="5">
        <name>Fe cation</name>
        <dbReference type="ChEBI" id="CHEBI:24875"/>
    </cofactor>
</comment>
<comment type="subcellular location">
    <subcellularLocation>
        <location evidence="1">Cell membrane</location>
        <topology evidence="1">Peripheral membrane protein</topology>
    </subcellularLocation>
</comment>
<keyword evidence="5" id="KW-0479">Metal-binding</keyword>
<dbReference type="Pfam" id="PF00374">
    <property type="entry name" value="NiFeSe_Hases"/>
    <property type="match status" value="1"/>
</dbReference>
<dbReference type="SUPFAM" id="SSF143243">
    <property type="entry name" value="Nqo5-like"/>
    <property type="match status" value="1"/>
</dbReference>
<dbReference type="STRING" id="1888891.DSOL_2488"/>
<gene>
    <name evidence="8" type="ORF">DSOL_2488</name>
</gene>
<reference evidence="8 9" key="1">
    <citation type="submission" date="2016-09" db="EMBL/GenBank/DDBJ databases">
        <title>Complete genome of Desulfosporosinus sp. OL.</title>
        <authorList>
            <person name="Mardanov A."/>
            <person name="Beletsky A."/>
            <person name="Panova A."/>
            <person name="Karnachuk O."/>
            <person name="Ravin N."/>
        </authorList>
    </citation>
    <scope>NUCLEOTIDE SEQUENCE [LARGE SCALE GENOMIC DNA]</scope>
    <source>
        <strain evidence="8 9">OL</strain>
    </source>
</reference>
<evidence type="ECO:0000256" key="5">
    <source>
        <dbReference type="PIRSR" id="PIRSR601501-1"/>
    </source>
</evidence>
<keyword evidence="9" id="KW-1185">Reference proteome</keyword>
<dbReference type="InterPro" id="IPR029014">
    <property type="entry name" value="NiFe-Hase_large"/>
</dbReference>
<dbReference type="GO" id="GO:0048038">
    <property type="term" value="F:quinone binding"/>
    <property type="evidence" value="ECO:0007669"/>
    <property type="project" value="InterPro"/>
</dbReference>
<dbReference type="InterPro" id="IPR052197">
    <property type="entry name" value="ComplexI_49kDa-like"/>
</dbReference>
<dbReference type="EMBL" id="MLBF01000016">
    <property type="protein sequence ID" value="OLN31621.1"/>
    <property type="molecule type" value="Genomic_DNA"/>
</dbReference>
<sequence length="532" mass="60205">MQGLRDFLQSYNSFPGIKIVEWERQEGLVEVPPSGLADVLTYCLDMNPRPTWLTHVVNDERQLGNGFCLYLVLHFPGRDFSLTLVAKGINDEFPSLALIFPALNWSEREAQDLFGLIAVGHPDPRPLVLHPGWPKEFYPMRKDCKAGEERKEFKRAPLVFPEAQGEGLFEVPVGPIHAGIIEPGHFRFYTIGEAVLHLEAQLFYTHKGVEKLLEGKSIEEGLRIIERVCGVCTVSHALAYSEAVEKLTTFKVSRQTLLWRTILAELERVYNHVGDIGNLCAGVGFALGNANGLQCKEKLQRLNLQFFGHRFLRGNVIPGGIKFIPEPKDSQAILDRLLELSSDFEAWIPLLLTHDGFRQRAVTTGVLKTENAIDLGVTGPAARASGIPNDWRELHAHLLYPELNVKSMVEEDGDCWSRLVVRVKEARESFRFLEILLQEGMKFSWHDNENSIPFTNTKLRSWQPAWGCVESPRGTDVVWLMLDEEAKIYRCRIRTASYANWPAVPLTVPGNIVPDFPLINKSFELCYSCCDR</sequence>
<name>A0A1Q8QWD2_9FIRM</name>
<dbReference type="RefSeq" id="WP_075365096.1">
    <property type="nucleotide sequence ID" value="NZ_MLBF01000016.1"/>
</dbReference>
<feature type="domain" description="NADH-quinone oxidoreductase subunit D" evidence="7">
    <location>
        <begin position="294"/>
        <end position="532"/>
    </location>
</feature>
<keyword evidence="2" id="KW-0813">Transport</keyword>
<dbReference type="GO" id="GO:0016651">
    <property type="term" value="F:oxidoreductase activity, acting on NAD(P)H"/>
    <property type="evidence" value="ECO:0007669"/>
    <property type="project" value="InterPro"/>
</dbReference>
<dbReference type="InterPro" id="IPR020396">
    <property type="entry name" value="NADH_UbQ_OxRdtase_CS"/>
</dbReference>
<evidence type="ECO:0000256" key="2">
    <source>
        <dbReference type="ARBA" id="ARBA00022448"/>
    </source>
</evidence>
<evidence type="ECO:0000256" key="1">
    <source>
        <dbReference type="ARBA" id="ARBA00004202"/>
    </source>
</evidence>
<feature type="binding site" evidence="5">
    <location>
        <position position="232"/>
    </location>
    <ligand>
        <name>Ni(2+)</name>
        <dbReference type="ChEBI" id="CHEBI:49786"/>
    </ligand>
</feature>
<dbReference type="SUPFAM" id="SSF56762">
    <property type="entry name" value="HydB/Nqo4-like"/>
    <property type="match status" value="1"/>
</dbReference>
<evidence type="ECO:0000313" key="8">
    <source>
        <dbReference type="EMBL" id="OLN31621.1"/>
    </source>
</evidence>
<feature type="domain" description="NADH:ubiquinone oxidoreductase 30kDa subunit" evidence="6">
    <location>
        <begin position="29"/>
        <end position="148"/>
    </location>
</feature>
<dbReference type="Gene3D" id="3.30.460.80">
    <property type="entry name" value="NADH:ubiquinone oxidoreductase, 30kDa subunit"/>
    <property type="match status" value="1"/>
</dbReference>
<keyword evidence="5" id="KW-0533">Nickel</keyword>
<evidence type="ECO:0000259" key="7">
    <source>
        <dbReference type="Pfam" id="PF00346"/>
    </source>
</evidence>
<evidence type="ECO:0000256" key="3">
    <source>
        <dbReference type="ARBA" id="ARBA00023002"/>
    </source>
</evidence>
<comment type="caution">
    <text evidence="8">The sequence shown here is derived from an EMBL/GenBank/DDBJ whole genome shotgun (WGS) entry which is preliminary data.</text>
</comment>
<keyword evidence="5" id="KW-0460">Magnesium</keyword>
<protein>
    <submittedName>
        <fullName evidence="8">Hydrogenase-4 component G</fullName>
    </submittedName>
</protein>
<dbReference type="GO" id="GO:0005886">
    <property type="term" value="C:plasma membrane"/>
    <property type="evidence" value="ECO:0007669"/>
    <property type="project" value="UniProtKB-SubCell"/>
</dbReference>
<keyword evidence="3" id="KW-0560">Oxidoreductase</keyword>
<feature type="binding site" evidence="5">
    <location>
        <position position="229"/>
    </location>
    <ligand>
        <name>Ni(2+)</name>
        <dbReference type="ChEBI" id="CHEBI:49786"/>
    </ligand>
</feature>
<feature type="binding site" evidence="5">
    <location>
        <position position="232"/>
    </location>
    <ligand>
        <name>Fe cation</name>
        <dbReference type="ChEBI" id="CHEBI:24875"/>
    </ligand>
</feature>
<dbReference type="InterPro" id="IPR001135">
    <property type="entry name" value="NADH_Q_OxRdtase_suD"/>
</dbReference>
<dbReference type="InterPro" id="IPR001268">
    <property type="entry name" value="NADH_UbQ_OxRdtase_30kDa_su"/>
</dbReference>
<evidence type="ECO:0000256" key="4">
    <source>
        <dbReference type="ARBA" id="ARBA00023027"/>
    </source>
</evidence>
<dbReference type="InterPro" id="IPR037232">
    <property type="entry name" value="NADH_quin_OxRdtase_su_C/D-like"/>
</dbReference>
<keyword evidence="4" id="KW-0520">NAD</keyword>
<dbReference type="OrthoDB" id="9801496at2"/>
<organism evidence="8 9">
    <name type="scientific">Desulfosporosinus metallidurans</name>
    <dbReference type="NCBI Taxonomy" id="1888891"/>
    <lineage>
        <taxon>Bacteria</taxon>
        <taxon>Bacillati</taxon>
        <taxon>Bacillota</taxon>
        <taxon>Clostridia</taxon>
        <taxon>Eubacteriales</taxon>
        <taxon>Desulfitobacteriaceae</taxon>
        <taxon>Desulfosporosinus</taxon>
    </lineage>
</organism>
<feature type="binding site" evidence="5">
    <location>
        <position position="210"/>
    </location>
    <ligand>
        <name>Mg(2+)</name>
        <dbReference type="ChEBI" id="CHEBI:18420"/>
    </ligand>
</feature>
<dbReference type="Pfam" id="PF00329">
    <property type="entry name" value="Complex1_30kDa"/>
    <property type="match status" value="1"/>
</dbReference>
<feature type="binding site" evidence="5">
    <location>
        <position position="529"/>
    </location>
    <ligand>
        <name>Fe cation</name>
        <dbReference type="ChEBI" id="CHEBI:24875"/>
    </ligand>
</feature>
<dbReference type="Gene3D" id="1.10.645.10">
    <property type="entry name" value="Cytochrome-c3 Hydrogenase, chain B"/>
    <property type="match status" value="1"/>
</dbReference>
<feature type="binding site" evidence="5">
    <location>
        <position position="493"/>
    </location>
    <ligand>
        <name>Mg(2+)</name>
        <dbReference type="ChEBI" id="CHEBI:18420"/>
    </ligand>
</feature>
<dbReference type="Proteomes" id="UP000186102">
    <property type="component" value="Unassembled WGS sequence"/>
</dbReference>
<dbReference type="InterPro" id="IPR001501">
    <property type="entry name" value="Ni-dep_hyd_lsu"/>
</dbReference>
<keyword evidence="5" id="KW-0408">Iron</keyword>
<dbReference type="Pfam" id="PF00346">
    <property type="entry name" value="Complex1_49kDa"/>
    <property type="match status" value="1"/>
</dbReference>
<dbReference type="PANTHER" id="PTHR43485:SF1">
    <property type="entry name" value="FORMATE HYDROGENLYASE SUBUNIT 5-RELATED"/>
    <property type="match status" value="1"/>
</dbReference>
<evidence type="ECO:0000313" key="9">
    <source>
        <dbReference type="Proteomes" id="UP000186102"/>
    </source>
</evidence>
<dbReference type="PANTHER" id="PTHR43485">
    <property type="entry name" value="HYDROGENASE-4 COMPONENT G"/>
    <property type="match status" value="1"/>
</dbReference>
<dbReference type="GO" id="GO:0008137">
    <property type="term" value="F:NADH dehydrogenase (ubiquinone) activity"/>
    <property type="evidence" value="ECO:0007669"/>
    <property type="project" value="InterPro"/>
</dbReference>